<dbReference type="EMBL" id="VFRR01000005">
    <property type="protein sequence ID" value="TPE54547.1"/>
    <property type="molecule type" value="Genomic_DNA"/>
</dbReference>
<accession>A0A501X257</accession>
<organism evidence="3 4">
    <name type="scientific">Maribrevibacterium harenarium</name>
    <dbReference type="NCBI Taxonomy" id="2589817"/>
    <lineage>
        <taxon>Bacteria</taxon>
        <taxon>Pseudomonadati</taxon>
        <taxon>Pseudomonadota</taxon>
        <taxon>Gammaproteobacteria</taxon>
        <taxon>Oceanospirillales</taxon>
        <taxon>Oceanospirillaceae</taxon>
        <taxon>Maribrevibacterium</taxon>
    </lineage>
</organism>
<proteinExistence type="predicted"/>
<feature type="region of interest" description="Disordered" evidence="1">
    <location>
        <begin position="198"/>
        <end position="218"/>
    </location>
</feature>
<evidence type="ECO:0000313" key="4">
    <source>
        <dbReference type="Proteomes" id="UP000315901"/>
    </source>
</evidence>
<feature type="chain" id="PRO_5021425105" description="Lipoprotein" evidence="2">
    <location>
        <begin position="22"/>
        <end position="301"/>
    </location>
</feature>
<evidence type="ECO:0008006" key="5">
    <source>
        <dbReference type="Google" id="ProtNLM"/>
    </source>
</evidence>
<feature type="compositionally biased region" description="Basic and acidic residues" evidence="1">
    <location>
        <begin position="207"/>
        <end position="218"/>
    </location>
</feature>
<name>A0A501X257_9GAMM</name>
<evidence type="ECO:0000313" key="3">
    <source>
        <dbReference type="EMBL" id="TPE54547.1"/>
    </source>
</evidence>
<feature type="signal peptide" evidence="2">
    <location>
        <begin position="1"/>
        <end position="21"/>
    </location>
</feature>
<protein>
    <recommendedName>
        <fullName evidence="5">Lipoprotein</fullName>
    </recommendedName>
</protein>
<comment type="caution">
    <text evidence="3">The sequence shown here is derived from an EMBL/GenBank/DDBJ whole genome shotgun (WGS) entry which is preliminary data.</text>
</comment>
<dbReference type="OrthoDB" id="5726612at2"/>
<dbReference type="PROSITE" id="PS51257">
    <property type="entry name" value="PROKAR_LIPOPROTEIN"/>
    <property type="match status" value="1"/>
</dbReference>
<sequence>MFKKTFLLLNFLLLVTGCASSSIKDDKKGETEETAQVTSKTVNTERLNESLGAVASLPITLPLEQASTNFSVIEADSGTDSTAKTEDQSQPPEFLDPITQALLERGDHALAKLRLLTPEEDNANLYYQAALGRSPGNYRATMGIASIVEQYCNWALEAARAGNQVSVHHYLEQAKLVNPQDPLIGQTQRQILAGDVRPKSTSLAPDLKGDESITSDKETGVAQPLSQVILPESLFSLSEEEILARMQPIIDELNRQQRRIEINWPSDKEARLIYQIINSRTPAYRVRAMIYHRPSYSVEFR</sequence>
<dbReference type="AlphaFoldDB" id="A0A501X257"/>
<gene>
    <name evidence="3" type="ORF">FJM67_04610</name>
</gene>
<reference evidence="3 4" key="1">
    <citation type="submission" date="2019-06" db="EMBL/GenBank/DDBJ databases">
        <title>A novel bacterium of genus Marinomonas, isolated from coastal sand.</title>
        <authorList>
            <person name="Huang H."/>
            <person name="Mo K."/>
            <person name="Hu Y."/>
        </authorList>
    </citation>
    <scope>NUCLEOTIDE SEQUENCE [LARGE SCALE GENOMIC DNA]</scope>
    <source>
        <strain evidence="3 4">HB171799</strain>
    </source>
</reference>
<evidence type="ECO:0000256" key="1">
    <source>
        <dbReference type="SAM" id="MobiDB-lite"/>
    </source>
</evidence>
<dbReference type="Proteomes" id="UP000315901">
    <property type="component" value="Unassembled WGS sequence"/>
</dbReference>
<keyword evidence="4" id="KW-1185">Reference proteome</keyword>
<dbReference type="RefSeq" id="WP_140587499.1">
    <property type="nucleotide sequence ID" value="NZ_VFRR01000005.1"/>
</dbReference>
<keyword evidence="2" id="KW-0732">Signal</keyword>
<evidence type="ECO:0000256" key="2">
    <source>
        <dbReference type="SAM" id="SignalP"/>
    </source>
</evidence>